<sequence>MYEYIWPMWVTLGLALAYFAKQWLRPARATRMHDQLRQDWLQAISDSKGTEVLGVQTIRNSLMSCTMTATTATLALMGGVSLLHSSWAEAATNGRAEVLQLHTLAVLVLLGLSFISSMLAARQWHHAGFVAGMPTDSPLRAQWLPLGQTSLRRAGHFYALAVRLLMWCVPMVLVGLQPWLGLVSAVLLLLVLATGIDR</sequence>
<comment type="caution">
    <text evidence="2">The sequence shown here is derived from an EMBL/GenBank/DDBJ whole genome shotgun (WGS) entry which is preliminary data.</text>
</comment>
<evidence type="ECO:0000256" key="1">
    <source>
        <dbReference type="SAM" id="Phobius"/>
    </source>
</evidence>
<protein>
    <submittedName>
        <fullName evidence="2">Membrane protein</fullName>
    </submittedName>
</protein>
<organism evidence="2 3">
    <name type="scientific">Comamonas aquatica DA1877</name>
    <dbReference type="NCBI Taxonomy" id="1457173"/>
    <lineage>
        <taxon>Bacteria</taxon>
        <taxon>Pseudomonadati</taxon>
        <taxon>Pseudomonadota</taxon>
        <taxon>Betaproteobacteria</taxon>
        <taxon>Burkholderiales</taxon>
        <taxon>Comamonadaceae</taxon>
        <taxon>Comamonas</taxon>
    </lineage>
</organism>
<dbReference type="PATRIC" id="fig|1457173.3.peg.2737"/>
<dbReference type="InterPro" id="IPR006747">
    <property type="entry name" value="DUF599"/>
</dbReference>
<dbReference type="Proteomes" id="UP000020766">
    <property type="component" value="Unassembled WGS sequence"/>
</dbReference>
<dbReference type="EMBL" id="JBOK01000017">
    <property type="protein sequence ID" value="EXU79347.1"/>
    <property type="molecule type" value="Genomic_DNA"/>
</dbReference>
<evidence type="ECO:0000313" key="2">
    <source>
        <dbReference type="EMBL" id="EXU79347.1"/>
    </source>
</evidence>
<feature type="transmembrane region" description="Helical" evidence="1">
    <location>
        <begin position="179"/>
        <end position="196"/>
    </location>
</feature>
<dbReference type="AlphaFoldDB" id="A0A014Q871"/>
<proteinExistence type="predicted"/>
<dbReference type="PANTHER" id="PTHR31881:SF6">
    <property type="entry name" value="OS09G0494600 PROTEIN"/>
    <property type="match status" value="1"/>
</dbReference>
<gene>
    <name evidence="2" type="ORF">AX13_05300</name>
</gene>
<reference evidence="2 3" key="1">
    <citation type="submission" date="2014-01" db="EMBL/GenBank/DDBJ databases">
        <title>Interspecies Systems Biology Uncovers Metabolites Affecting C. elegans Gene Expression and Life History Traits.</title>
        <authorList>
            <person name="Watson E."/>
            <person name="Macneil L.T."/>
            <person name="Ritter A.D."/>
            <person name="Yilmaz L.S."/>
            <person name="Rosebrock A.P."/>
            <person name="Caudy A.A."/>
            <person name="Walhout A.J."/>
        </authorList>
    </citation>
    <scope>NUCLEOTIDE SEQUENCE [LARGE SCALE GENOMIC DNA]</scope>
    <source>
        <strain evidence="2 3">DA1877</strain>
    </source>
</reference>
<keyword evidence="1" id="KW-0472">Membrane</keyword>
<dbReference type="PANTHER" id="PTHR31881">
    <property type="match status" value="1"/>
</dbReference>
<accession>A0A014Q871</accession>
<evidence type="ECO:0000313" key="3">
    <source>
        <dbReference type="Proteomes" id="UP000020766"/>
    </source>
</evidence>
<feature type="transmembrane region" description="Helical" evidence="1">
    <location>
        <begin position="67"/>
        <end position="87"/>
    </location>
</feature>
<keyword evidence="1" id="KW-1133">Transmembrane helix</keyword>
<keyword evidence="1" id="KW-0812">Transmembrane</keyword>
<dbReference type="Pfam" id="PF04654">
    <property type="entry name" value="DUF599"/>
    <property type="match status" value="1"/>
</dbReference>
<feature type="transmembrane region" description="Helical" evidence="1">
    <location>
        <begin position="99"/>
        <end position="121"/>
    </location>
</feature>
<dbReference type="RefSeq" id="WP_043385366.1">
    <property type="nucleotide sequence ID" value="NZ_JBOK01000017.1"/>
</dbReference>
<dbReference type="STRING" id="225991.MA05_16970"/>
<feature type="transmembrane region" description="Helical" evidence="1">
    <location>
        <begin position="6"/>
        <end position="24"/>
    </location>
</feature>
<name>A0A014Q871_9BURK</name>
<keyword evidence="3" id="KW-1185">Reference proteome</keyword>